<comment type="caution">
    <text evidence="7">The sequence shown here is derived from an EMBL/GenBank/DDBJ whole genome shotgun (WGS) entry which is preliminary data.</text>
</comment>
<comment type="subcellular location">
    <subcellularLocation>
        <location evidence="1">Membrane</location>
        <topology evidence="1">Multi-pass membrane protein</topology>
    </subcellularLocation>
</comment>
<dbReference type="RefSeq" id="WP_343759803.1">
    <property type="nucleotide sequence ID" value="NZ_BAAACG010000006.1"/>
</dbReference>
<feature type="transmembrane region" description="Helical" evidence="5">
    <location>
        <begin position="230"/>
        <end position="250"/>
    </location>
</feature>
<evidence type="ECO:0000259" key="6">
    <source>
        <dbReference type="Pfam" id="PF12698"/>
    </source>
</evidence>
<evidence type="ECO:0000256" key="3">
    <source>
        <dbReference type="ARBA" id="ARBA00022989"/>
    </source>
</evidence>
<feature type="transmembrane region" description="Helical" evidence="5">
    <location>
        <begin position="92"/>
        <end position="115"/>
    </location>
</feature>
<gene>
    <name evidence="7" type="ORF">GCM10008906_11780</name>
</gene>
<proteinExistence type="predicted"/>
<feature type="transmembrane region" description="Helical" evidence="5">
    <location>
        <begin position="51"/>
        <end position="71"/>
    </location>
</feature>
<sequence>MLSLIKAEFQKRCFKLSVLIPWGMILLLSTQLVRASSNISDMYADVFLKFTGMAPFIGIVIFTMFSGAYIQEYESKMNSLINSTKLGKKKTIMAKWIAHGIMASIINISVFFVVFHKAYSAANGKGLDLQLTKLWYFGNSGSTLTVLQLILIVCLTIILGSFFFAQIGLTLSSISKSAVLPFILGGVIMGLPTFLNIILVTMGIPSKTIAHIGGFFPLNVMYYSEQIRNGMPFIVTLINAALFLIAMIVLPKITYKAFVDPNKK</sequence>
<feature type="transmembrane region" description="Helical" evidence="5">
    <location>
        <begin position="135"/>
        <end position="165"/>
    </location>
</feature>
<evidence type="ECO:0000256" key="1">
    <source>
        <dbReference type="ARBA" id="ARBA00004141"/>
    </source>
</evidence>
<evidence type="ECO:0000313" key="8">
    <source>
        <dbReference type="Proteomes" id="UP001501510"/>
    </source>
</evidence>
<dbReference type="EMBL" id="BAAACG010000006">
    <property type="protein sequence ID" value="GAA0736588.1"/>
    <property type="molecule type" value="Genomic_DNA"/>
</dbReference>
<organism evidence="7 8">
    <name type="scientific">Clostridium oceanicum</name>
    <dbReference type="NCBI Taxonomy" id="1543"/>
    <lineage>
        <taxon>Bacteria</taxon>
        <taxon>Bacillati</taxon>
        <taxon>Bacillota</taxon>
        <taxon>Clostridia</taxon>
        <taxon>Eubacteriales</taxon>
        <taxon>Clostridiaceae</taxon>
        <taxon>Clostridium</taxon>
    </lineage>
</organism>
<feature type="transmembrane region" description="Helical" evidence="5">
    <location>
        <begin position="177"/>
        <end position="199"/>
    </location>
</feature>
<name>A0ABP3UPH2_9CLOT</name>
<keyword evidence="2 5" id="KW-0812">Transmembrane</keyword>
<keyword evidence="3 5" id="KW-1133">Transmembrane helix</keyword>
<protein>
    <submittedName>
        <fullName evidence="7">Membrane protein</fullName>
    </submittedName>
</protein>
<dbReference type="Pfam" id="PF12698">
    <property type="entry name" value="ABC2_membrane_3"/>
    <property type="match status" value="1"/>
</dbReference>
<accession>A0ABP3UPH2</accession>
<keyword evidence="4 5" id="KW-0472">Membrane</keyword>
<evidence type="ECO:0000256" key="4">
    <source>
        <dbReference type="ARBA" id="ARBA00023136"/>
    </source>
</evidence>
<dbReference type="Proteomes" id="UP001501510">
    <property type="component" value="Unassembled WGS sequence"/>
</dbReference>
<keyword evidence="8" id="KW-1185">Reference proteome</keyword>
<dbReference type="InterPro" id="IPR013525">
    <property type="entry name" value="ABC2_TM"/>
</dbReference>
<reference evidence="8" key="1">
    <citation type="journal article" date="2019" name="Int. J. Syst. Evol. Microbiol.">
        <title>The Global Catalogue of Microorganisms (GCM) 10K type strain sequencing project: providing services to taxonomists for standard genome sequencing and annotation.</title>
        <authorList>
            <consortium name="The Broad Institute Genomics Platform"/>
            <consortium name="The Broad Institute Genome Sequencing Center for Infectious Disease"/>
            <person name="Wu L."/>
            <person name="Ma J."/>
        </authorList>
    </citation>
    <scope>NUCLEOTIDE SEQUENCE [LARGE SCALE GENOMIC DNA]</scope>
    <source>
        <strain evidence="8">JCM 1407</strain>
    </source>
</reference>
<evidence type="ECO:0000256" key="2">
    <source>
        <dbReference type="ARBA" id="ARBA00022692"/>
    </source>
</evidence>
<evidence type="ECO:0000313" key="7">
    <source>
        <dbReference type="EMBL" id="GAA0736588.1"/>
    </source>
</evidence>
<evidence type="ECO:0000256" key="5">
    <source>
        <dbReference type="SAM" id="Phobius"/>
    </source>
</evidence>
<feature type="domain" description="ABC-2 type transporter transmembrane" evidence="6">
    <location>
        <begin position="37"/>
        <end position="250"/>
    </location>
</feature>